<sequence length="127" mass="15326">MSRIKGIKNRKSSKKIREVHKKRYLPPQRLRQDETAAEHNFEEESKTEETQDVLLKEENDFKELSEQYQVHVEPCKENHEALSLFSNWMRSFMCLLLLFVIFTFLAYVILNVDNEESLLVWYLVFLR</sequence>
<organism evidence="3 4">
    <name type="scientific">Larinioides sclopetarius</name>
    <dbReference type="NCBI Taxonomy" id="280406"/>
    <lineage>
        <taxon>Eukaryota</taxon>
        <taxon>Metazoa</taxon>
        <taxon>Ecdysozoa</taxon>
        <taxon>Arthropoda</taxon>
        <taxon>Chelicerata</taxon>
        <taxon>Arachnida</taxon>
        <taxon>Araneae</taxon>
        <taxon>Araneomorphae</taxon>
        <taxon>Entelegynae</taxon>
        <taxon>Araneoidea</taxon>
        <taxon>Araneidae</taxon>
        <taxon>Larinioides</taxon>
    </lineage>
</organism>
<evidence type="ECO:0000313" key="4">
    <source>
        <dbReference type="Proteomes" id="UP001497382"/>
    </source>
</evidence>
<accession>A0AAV2B3Z2</accession>
<keyword evidence="2" id="KW-1133">Transmembrane helix</keyword>
<feature type="region of interest" description="Disordered" evidence="1">
    <location>
        <begin position="1"/>
        <end position="49"/>
    </location>
</feature>
<dbReference type="Proteomes" id="UP001497382">
    <property type="component" value="Unassembled WGS sequence"/>
</dbReference>
<proteinExistence type="predicted"/>
<dbReference type="AlphaFoldDB" id="A0AAV2B3Z2"/>
<evidence type="ECO:0000313" key="3">
    <source>
        <dbReference type="EMBL" id="CAL1290370.1"/>
    </source>
</evidence>
<dbReference type="EMBL" id="CAXIEN010000263">
    <property type="protein sequence ID" value="CAL1290370.1"/>
    <property type="molecule type" value="Genomic_DNA"/>
</dbReference>
<name>A0AAV2B3Z2_9ARAC</name>
<gene>
    <name evidence="3" type="ORF">LARSCL_LOCUS16444</name>
</gene>
<keyword evidence="4" id="KW-1185">Reference proteome</keyword>
<keyword evidence="2" id="KW-0812">Transmembrane</keyword>
<feature type="compositionally biased region" description="Basic and acidic residues" evidence="1">
    <location>
        <begin position="30"/>
        <end position="49"/>
    </location>
</feature>
<evidence type="ECO:0000256" key="2">
    <source>
        <dbReference type="SAM" id="Phobius"/>
    </source>
</evidence>
<feature type="compositionally biased region" description="Basic residues" evidence="1">
    <location>
        <begin position="1"/>
        <end position="24"/>
    </location>
</feature>
<keyword evidence="2" id="KW-0472">Membrane</keyword>
<evidence type="ECO:0000256" key="1">
    <source>
        <dbReference type="SAM" id="MobiDB-lite"/>
    </source>
</evidence>
<reference evidence="3 4" key="1">
    <citation type="submission" date="2024-04" db="EMBL/GenBank/DDBJ databases">
        <authorList>
            <person name="Rising A."/>
            <person name="Reimegard J."/>
            <person name="Sonavane S."/>
            <person name="Akerstrom W."/>
            <person name="Nylinder S."/>
            <person name="Hedman E."/>
            <person name="Kallberg Y."/>
        </authorList>
    </citation>
    <scope>NUCLEOTIDE SEQUENCE [LARGE SCALE GENOMIC DNA]</scope>
</reference>
<comment type="caution">
    <text evidence="3">The sequence shown here is derived from an EMBL/GenBank/DDBJ whole genome shotgun (WGS) entry which is preliminary data.</text>
</comment>
<feature type="transmembrane region" description="Helical" evidence="2">
    <location>
        <begin position="92"/>
        <end position="110"/>
    </location>
</feature>
<protein>
    <submittedName>
        <fullName evidence="3">Uncharacterized protein</fullName>
    </submittedName>
</protein>